<accession>A0AA51RBX8</accession>
<evidence type="ECO:0000313" key="4">
    <source>
        <dbReference type="EMBL" id="WMN10998.1"/>
    </source>
</evidence>
<dbReference type="EMBL" id="CP129971">
    <property type="protein sequence ID" value="WMN10998.1"/>
    <property type="molecule type" value="Genomic_DNA"/>
</dbReference>
<evidence type="ECO:0000313" key="5">
    <source>
        <dbReference type="Proteomes" id="UP001230496"/>
    </source>
</evidence>
<organism evidence="4 5">
    <name type="scientific">Marivirga salinarum</name>
    <dbReference type="NCBI Taxonomy" id="3059078"/>
    <lineage>
        <taxon>Bacteria</taxon>
        <taxon>Pseudomonadati</taxon>
        <taxon>Bacteroidota</taxon>
        <taxon>Cytophagia</taxon>
        <taxon>Cytophagales</taxon>
        <taxon>Marivirgaceae</taxon>
        <taxon>Marivirga</taxon>
    </lineage>
</organism>
<evidence type="ECO:0000256" key="2">
    <source>
        <dbReference type="SAM" id="SignalP"/>
    </source>
</evidence>
<reference evidence="4 5" key="1">
    <citation type="submission" date="2023-08" db="EMBL/GenBank/DDBJ databases">
        <title>Comparative genomics and taxonomic characterization of three novel marine species of genus Marivirga.</title>
        <authorList>
            <person name="Muhammad N."/>
            <person name="Kim S.-G."/>
        </authorList>
    </citation>
    <scope>NUCLEOTIDE SEQUENCE [LARGE SCALE GENOMIC DNA]</scope>
    <source>
        <strain evidence="4 5">BDSF4-3</strain>
    </source>
</reference>
<feature type="domain" description="Outer membrane protein beta-barrel" evidence="3">
    <location>
        <begin position="6"/>
        <end position="214"/>
    </location>
</feature>
<evidence type="ECO:0000256" key="1">
    <source>
        <dbReference type="ARBA" id="ARBA00022729"/>
    </source>
</evidence>
<dbReference type="Pfam" id="PF13505">
    <property type="entry name" value="OMP_b-brl"/>
    <property type="match status" value="1"/>
</dbReference>
<sequence>MKTATLFLSISVSLFAFKANSQSKFYISTEGNFNYDLYQVTDEGNSAGPPIFRLIAPPGATFIAGYELNSIFSLETGIAIHPVKSGFSLVFSDHGSVSEGTYEGEYYHIPIRTRVRIPLFSDWLFATTSLGVQLSVTNPAQVGTTSTIDGSQGSSTINGDRLYSVSTQNTYYHKYYLTASVETGFDFQISPKFNMYSTFTYNRGFTDLRQTDIQYQYKNEPEREASIFHQGSYLSVNIGLRFHLNAG</sequence>
<dbReference type="InterPro" id="IPR027385">
    <property type="entry name" value="Beta-barrel_OMP"/>
</dbReference>
<feature type="signal peptide" evidence="2">
    <location>
        <begin position="1"/>
        <end position="18"/>
    </location>
</feature>
<proteinExistence type="predicted"/>
<dbReference type="AlphaFoldDB" id="A0AA51RBX8"/>
<dbReference type="KEGG" id="msaa:QYS49_36780"/>
<evidence type="ECO:0000259" key="3">
    <source>
        <dbReference type="Pfam" id="PF13505"/>
    </source>
</evidence>
<keyword evidence="1 2" id="KW-0732">Signal</keyword>
<name>A0AA51RBX8_9BACT</name>
<dbReference type="RefSeq" id="WP_308347669.1">
    <property type="nucleotide sequence ID" value="NZ_CP129971.1"/>
</dbReference>
<dbReference type="Proteomes" id="UP001230496">
    <property type="component" value="Chromosome"/>
</dbReference>
<keyword evidence="5" id="KW-1185">Reference proteome</keyword>
<feature type="chain" id="PRO_5041279289" evidence="2">
    <location>
        <begin position="19"/>
        <end position="247"/>
    </location>
</feature>
<gene>
    <name evidence="4" type="ORF">QYS49_36780</name>
</gene>
<protein>
    <submittedName>
        <fullName evidence="4">Outer membrane beta-barrel protein</fullName>
    </submittedName>
</protein>